<organism evidence="1 2">
    <name type="scientific">Tenuibacillus multivorans</name>
    <dbReference type="NCBI Taxonomy" id="237069"/>
    <lineage>
        <taxon>Bacteria</taxon>
        <taxon>Bacillati</taxon>
        <taxon>Bacillota</taxon>
        <taxon>Bacilli</taxon>
        <taxon>Bacillales</taxon>
        <taxon>Bacillaceae</taxon>
        <taxon>Tenuibacillus</taxon>
    </lineage>
</organism>
<evidence type="ECO:0000313" key="2">
    <source>
        <dbReference type="Proteomes" id="UP000199334"/>
    </source>
</evidence>
<reference evidence="1 2" key="1">
    <citation type="submission" date="2016-10" db="EMBL/GenBank/DDBJ databases">
        <authorList>
            <person name="de Groot N.N."/>
        </authorList>
    </citation>
    <scope>NUCLEOTIDE SEQUENCE [LARGE SCALE GENOMIC DNA]</scope>
    <source>
        <strain evidence="1 2">CGMCC 1.3442</strain>
    </source>
</reference>
<protein>
    <submittedName>
        <fullName evidence="1">ParE toxin of type II toxin-antitoxin system, parDE</fullName>
    </submittedName>
</protein>
<dbReference type="STRING" id="237069.SAMN05216498_2077"/>
<gene>
    <name evidence="1" type="ORF">SAMN05216498_2077</name>
</gene>
<dbReference type="EMBL" id="FNIG01000004">
    <property type="protein sequence ID" value="SDN36970.1"/>
    <property type="molecule type" value="Genomic_DNA"/>
</dbReference>
<proteinExistence type="predicted"/>
<dbReference type="Proteomes" id="UP000199334">
    <property type="component" value="Unassembled WGS sequence"/>
</dbReference>
<keyword evidence="2" id="KW-1185">Reference proteome</keyword>
<dbReference type="Gene3D" id="3.30.2310.20">
    <property type="entry name" value="RelE-like"/>
    <property type="match status" value="1"/>
</dbReference>
<sequence>MVITEPAEADLKEIADYIANKLLEPSTAKHLITKISESIFELDQVPKQHALYSQIELLANKRAPVFMQIHRLAHRQSIPFLLTNSRQV</sequence>
<name>A0A1H0ATZ0_9BACI</name>
<accession>A0A1H0ATZ0</accession>
<dbReference type="AlphaFoldDB" id="A0A1H0ATZ0"/>
<dbReference type="InterPro" id="IPR035093">
    <property type="entry name" value="RelE/ParE_toxin_dom_sf"/>
</dbReference>
<evidence type="ECO:0000313" key="1">
    <source>
        <dbReference type="EMBL" id="SDN36970.1"/>
    </source>
</evidence>